<name>A0AAU7MDQ7_9ACTN</name>
<comment type="function">
    <text evidence="4 6">Catalyzes the cleavage of L-kynurenine (L-Kyn) and L-3-hydroxykynurenine (L-3OHKyn) into anthranilic acid (AA) and 3-hydroxyanthranilic acid (3-OHAA), respectively.</text>
</comment>
<keyword evidence="2 4" id="KW-0378">Hydrolase</keyword>
<comment type="cofactor">
    <cofactor evidence="4 6">
        <name>pyridoxal 5'-phosphate</name>
        <dbReference type="ChEBI" id="CHEBI:597326"/>
    </cofactor>
</comment>
<dbReference type="PANTHER" id="PTHR14084:SF0">
    <property type="entry name" value="KYNURENINASE"/>
    <property type="match status" value="1"/>
</dbReference>
<evidence type="ECO:0000256" key="3">
    <source>
        <dbReference type="ARBA" id="ARBA00022898"/>
    </source>
</evidence>
<keyword evidence="3 4" id="KW-0663">Pyridoxal phosphate</keyword>
<keyword evidence="1 4" id="KW-0662">Pyridine nucleotide biosynthesis</keyword>
<comment type="subunit">
    <text evidence="4 6">Homodimer.</text>
</comment>
<dbReference type="GO" id="GO:0009435">
    <property type="term" value="P:NAD+ biosynthetic process"/>
    <property type="evidence" value="ECO:0007669"/>
    <property type="project" value="UniProtKB-UniRule"/>
</dbReference>
<evidence type="ECO:0000313" key="7">
    <source>
        <dbReference type="EMBL" id="XBP95537.1"/>
    </source>
</evidence>
<feature type="binding site" evidence="4">
    <location>
        <position position="100"/>
    </location>
    <ligand>
        <name>pyridoxal 5'-phosphate</name>
        <dbReference type="ChEBI" id="CHEBI:597326"/>
    </ligand>
</feature>
<dbReference type="GO" id="GO:0019441">
    <property type="term" value="P:L-tryptophan catabolic process to kynurenine"/>
    <property type="evidence" value="ECO:0007669"/>
    <property type="project" value="TreeGrafter"/>
</dbReference>
<organism evidence="7">
    <name type="scientific">Micromonospora sp. CCTCC AA 2012012</name>
    <dbReference type="NCBI Taxonomy" id="3111921"/>
    <lineage>
        <taxon>Bacteria</taxon>
        <taxon>Bacillati</taxon>
        <taxon>Actinomycetota</taxon>
        <taxon>Actinomycetes</taxon>
        <taxon>Micromonosporales</taxon>
        <taxon>Micromonosporaceae</taxon>
        <taxon>Micromonospora</taxon>
    </lineage>
</organism>
<dbReference type="GO" id="GO:0019805">
    <property type="term" value="P:quinolinate biosynthetic process"/>
    <property type="evidence" value="ECO:0007669"/>
    <property type="project" value="UniProtKB-UniRule"/>
</dbReference>
<sequence length="421" mass="46345">MTDDHPRYVAKELDADDQLAHLRDRFVIADDDLIYLDGNSLGRLPAATPAHLDRLVRHGWGEQLVRSWPTWIEWGRRLGDRLARHALGARPGEVVVSDSTSVNLYKLAAAALDAAPADRRTVLVDAEDFPTDRYVVQGLAAARGLTVRALPSDLDDGLRLDRLRNALDHRVALVLLSTVSYRSGALLDMGAVNAAARAVGAVVLWDLSHAAGAVPVDLTGTGTDLAVGCTYKYLNAGPGAPAFLYVRREAQDRLRQPIQGWFGQRDQFLMSAAYDPAPGLDRFLVGTPPILSLAALDPALDILAEAGIDRVRRKGTRLGELLVELADAWLTPYGFRLASPRDPRRRGSHVTLHHPEALRISRALATEGRVVGDYRTPDRLRLGPAPLYTRFVDVWDAMDRLRDIAARRAWERMPGEPSRVT</sequence>
<proteinExistence type="inferred from homology"/>
<reference evidence="7" key="1">
    <citation type="submission" date="2024-01" db="EMBL/GenBank/DDBJ databases">
        <title>The genome sequence of Micromonospora mangrovi CCTCC AA 2012012.</title>
        <authorList>
            <person name="Gao J."/>
        </authorList>
    </citation>
    <scope>NUCLEOTIDE SEQUENCE</scope>
    <source>
        <strain evidence="7">CCTCC AA 2012012</strain>
    </source>
</reference>
<dbReference type="GO" id="GO:0097053">
    <property type="term" value="P:L-kynurenine catabolic process"/>
    <property type="evidence" value="ECO:0007669"/>
    <property type="project" value="UniProtKB-UniRule"/>
</dbReference>
<evidence type="ECO:0000256" key="4">
    <source>
        <dbReference type="HAMAP-Rule" id="MF_01970"/>
    </source>
</evidence>
<feature type="binding site" evidence="4">
    <location>
        <position position="231"/>
    </location>
    <ligand>
        <name>pyridoxal 5'-phosphate</name>
        <dbReference type="ChEBI" id="CHEBI:597326"/>
    </ligand>
</feature>
<dbReference type="EC" id="3.7.1.3" evidence="4 5"/>
<dbReference type="Pfam" id="PF22580">
    <property type="entry name" value="KYNU_C"/>
    <property type="match status" value="1"/>
</dbReference>
<evidence type="ECO:0000313" key="8">
    <source>
        <dbReference type="EMBL" id="XCH76240.1"/>
    </source>
</evidence>
<dbReference type="NCBIfam" id="TIGR01814">
    <property type="entry name" value="kynureninase"/>
    <property type="match status" value="1"/>
</dbReference>
<comment type="caution">
    <text evidence="4">Lacks conserved residue(s) required for the propagation of feature annotation.</text>
</comment>
<dbReference type="GO" id="GO:0030170">
    <property type="term" value="F:pyridoxal phosphate binding"/>
    <property type="evidence" value="ECO:0007669"/>
    <property type="project" value="UniProtKB-UniRule"/>
</dbReference>
<dbReference type="InterPro" id="IPR015421">
    <property type="entry name" value="PyrdxlP-dep_Trfase_major"/>
</dbReference>
<feature type="binding site" evidence="4">
    <location>
        <position position="101"/>
    </location>
    <ligand>
        <name>pyridoxal 5'-phosphate</name>
        <dbReference type="ChEBI" id="CHEBI:597326"/>
    </ligand>
</feature>
<comment type="catalytic activity">
    <reaction evidence="6">
        <text>3-hydroxy-L-kynurenine + H2O = 3-hydroxyanthranilate + L-alanine + H(+)</text>
        <dbReference type="Rhea" id="RHEA:25143"/>
        <dbReference type="ChEBI" id="CHEBI:15377"/>
        <dbReference type="ChEBI" id="CHEBI:15378"/>
        <dbReference type="ChEBI" id="CHEBI:36559"/>
        <dbReference type="ChEBI" id="CHEBI:57972"/>
        <dbReference type="ChEBI" id="CHEBI:58125"/>
        <dbReference type="EC" id="3.7.1.3"/>
    </reaction>
</comment>
<feature type="binding site" evidence="4">
    <location>
        <begin position="129"/>
        <end position="132"/>
    </location>
    <ligand>
        <name>pyridoxal 5'-phosphate</name>
        <dbReference type="ChEBI" id="CHEBI:597326"/>
    </ligand>
</feature>
<dbReference type="GO" id="GO:0043420">
    <property type="term" value="P:anthranilate metabolic process"/>
    <property type="evidence" value="ECO:0007669"/>
    <property type="project" value="TreeGrafter"/>
</dbReference>
<evidence type="ECO:0000256" key="5">
    <source>
        <dbReference type="NCBIfam" id="TIGR01814"/>
    </source>
</evidence>
<protein>
    <recommendedName>
        <fullName evidence="4 5">Kynureninase</fullName>
        <ecNumber evidence="4 5">3.7.1.3</ecNumber>
    </recommendedName>
    <alternativeName>
        <fullName evidence="4">L-kynurenine hydrolase</fullName>
    </alternativeName>
</protein>
<dbReference type="InterPro" id="IPR015422">
    <property type="entry name" value="PyrdxlP-dep_Trfase_small"/>
</dbReference>
<dbReference type="InterPro" id="IPR010111">
    <property type="entry name" value="Kynureninase"/>
</dbReference>
<dbReference type="SUPFAM" id="SSF53383">
    <property type="entry name" value="PLP-dependent transferases"/>
    <property type="match status" value="1"/>
</dbReference>
<evidence type="ECO:0000256" key="2">
    <source>
        <dbReference type="ARBA" id="ARBA00022801"/>
    </source>
</evidence>
<feature type="binding site" evidence="4">
    <location>
        <position position="287"/>
    </location>
    <ligand>
        <name>pyridoxal 5'-phosphate</name>
        <dbReference type="ChEBI" id="CHEBI:597326"/>
    </ligand>
</feature>
<comment type="similarity">
    <text evidence="4 6">Belongs to the kynureninase family.</text>
</comment>
<reference evidence="8" key="2">
    <citation type="submission" date="2024-06" db="EMBL/GenBank/DDBJ databases">
        <title>Micromonospora mangrovi CCTCC AA 2012012 genome sequences.</title>
        <authorList>
            <person name="Gao J."/>
        </authorList>
    </citation>
    <scope>NUCLEOTIDE SEQUENCE</scope>
    <source>
        <strain evidence="8">CCTCC AA 2012012</strain>
    </source>
</reference>
<dbReference type="GO" id="GO:0030429">
    <property type="term" value="F:kynureninase activity"/>
    <property type="evidence" value="ECO:0007669"/>
    <property type="project" value="UniProtKB-UniRule"/>
</dbReference>
<dbReference type="PIRSF" id="PIRSF038800">
    <property type="entry name" value="KYNU"/>
    <property type="match status" value="1"/>
</dbReference>
<dbReference type="EMBL" id="CP159342">
    <property type="protein sequence ID" value="XCH76240.1"/>
    <property type="molecule type" value="Genomic_DNA"/>
</dbReference>
<dbReference type="Gene3D" id="3.90.1150.10">
    <property type="entry name" value="Aspartate Aminotransferase, domain 1"/>
    <property type="match status" value="1"/>
</dbReference>
<feature type="binding site" evidence="4">
    <location>
        <position position="209"/>
    </location>
    <ligand>
        <name>pyridoxal 5'-phosphate</name>
        <dbReference type="ChEBI" id="CHEBI:597326"/>
    </ligand>
</feature>
<comment type="pathway">
    <text evidence="4 6">Cofactor biosynthesis; NAD(+) biosynthesis; quinolinate from L-kynurenine: step 2/3.</text>
</comment>
<feature type="binding site" evidence="4">
    <location>
        <position position="206"/>
    </location>
    <ligand>
        <name>pyridoxal 5'-phosphate</name>
        <dbReference type="ChEBI" id="CHEBI:597326"/>
    </ligand>
</feature>
<dbReference type="InterPro" id="IPR015424">
    <property type="entry name" value="PyrdxlP-dep_Trfase"/>
</dbReference>
<comment type="catalytic activity">
    <reaction evidence="4 6">
        <text>L-kynurenine + H2O = anthranilate + L-alanine + H(+)</text>
        <dbReference type="Rhea" id="RHEA:16813"/>
        <dbReference type="ChEBI" id="CHEBI:15377"/>
        <dbReference type="ChEBI" id="CHEBI:15378"/>
        <dbReference type="ChEBI" id="CHEBI:16567"/>
        <dbReference type="ChEBI" id="CHEBI:57959"/>
        <dbReference type="ChEBI" id="CHEBI:57972"/>
        <dbReference type="EC" id="3.7.1.3"/>
    </reaction>
</comment>
<gene>
    <name evidence="4 7" type="primary">kynU</name>
    <name evidence="8" type="ORF">ABUL08_09165</name>
    <name evidence="7" type="ORF">VK199_09120</name>
</gene>
<dbReference type="EMBL" id="CP157762">
    <property type="protein sequence ID" value="XBP95537.1"/>
    <property type="molecule type" value="Genomic_DNA"/>
</dbReference>
<dbReference type="HAMAP" id="MF_01970">
    <property type="entry name" value="Kynureninase"/>
    <property type="match status" value="1"/>
</dbReference>
<feature type="binding site" evidence="4">
    <location>
        <position position="261"/>
    </location>
    <ligand>
        <name>pyridoxal 5'-phosphate</name>
        <dbReference type="ChEBI" id="CHEBI:597326"/>
    </ligand>
</feature>
<feature type="modified residue" description="N6-(pyridoxal phosphate)lysine" evidence="4">
    <location>
        <position position="232"/>
    </location>
</feature>
<accession>A0AAU7MDQ7</accession>
<comment type="pathway">
    <text evidence="4 6">Amino-acid degradation; L-kynurenine degradation; L-alanine and anthranilate from L-kynurenine: step 1/1.</text>
</comment>
<dbReference type="PANTHER" id="PTHR14084">
    <property type="entry name" value="KYNURENINASE"/>
    <property type="match status" value="1"/>
</dbReference>
<dbReference type="AlphaFoldDB" id="A0AAU7MDQ7"/>
<dbReference type="RefSeq" id="WP_350936443.1">
    <property type="nucleotide sequence ID" value="NZ_CP157762.1"/>
</dbReference>
<dbReference type="GO" id="GO:0005737">
    <property type="term" value="C:cytoplasm"/>
    <property type="evidence" value="ECO:0007669"/>
    <property type="project" value="UniProtKB-UniRule"/>
</dbReference>
<dbReference type="Gene3D" id="3.40.640.10">
    <property type="entry name" value="Type I PLP-dependent aspartate aminotransferase-like (Major domain)"/>
    <property type="match status" value="1"/>
</dbReference>
<evidence type="ECO:0000256" key="1">
    <source>
        <dbReference type="ARBA" id="ARBA00022642"/>
    </source>
</evidence>
<evidence type="ECO:0000256" key="6">
    <source>
        <dbReference type="PIRNR" id="PIRNR038800"/>
    </source>
</evidence>